<dbReference type="FunFam" id="1.25.10.10:FF:000272">
    <property type="entry name" value="Condensin complex subunit 1"/>
    <property type="match status" value="1"/>
</dbReference>
<dbReference type="Pfam" id="PF12922">
    <property type="entry name" value="Cnd1_N"/>
    <property type="match status" value="1"/>
</dbReference>
<dbReference type="InterPro" id="IPR024324">
    <property type="entry name" value="Condensin_cplx_su1_N"/>
</dbReference>
<evidence type="ECO:0000256" key="3">
    <source>
        <dbReference type="ARBA" id="ARBA00009606"/>
    </source>
</evidence>
<dbReference type="InterPro" id="IPR016024">
    <property type="entry name" value="ARM-type_fold"/>
</dbReference>
<dbReference type="Gene3D" id="1.25.10.10">
    <property type="entry name" value="Leucine-rich Repeat Variant"/>
    <property type="match status" value="2"/>
</dbReference>
<evidence type="ECO:0000256" key="7">
    <source>
        <dbReference type="ARBA" id="ARBA00023067"/>
    </source>
</evidence>
<accession>A0A3N4I4Z0</accession>
<proteinExistence type="inferred from homology"/>
<dbReference type="SUPFAM" id="SSF48371">
    <property type="entry name" value="ARM repeat"/>
    <property type="match status" value="1"/>
</dbReference>
<dbReference type="GO" id="GO:0042393">
    <property type="term" value="F:histone binding"/>
    <property type="evidence" value="ECO:0007669"/>
    <property type="project" value="TreeGrafter"/>
</dbReference>
<dbReference type="STRING" id="1160509.A0A3N4I4Z0"/>
<dbReference type="Proteomes" id="UP000275078">
    <property type="component" value="Unassembled WGS sequence"/>
</dbReference>
<evidence type="ECO:0000256" key="5">
    <source>
        <dbReference type="ARBA" id="ARBA00022618"/>
    </source>
</evidence>
<sequence>MDDHQRIQFDLNQSLKLYLDNPQTIPTEHADSSLADCDDVENLSSDMVDEVLDPIIDAVASNPDAIGRVGAFDNIQCLLKLFPHLPPKTVSKVFDLIASGLAAEADSVHRDIEEDEQSMFRHHKEVLEQYGFLLQWGITALEARAHEKTVGTTVAKGRGKGAKAKAAAAKPWDPVDQVKQALDIMAKTLRVKLQRIFVTSSERDTVISLFTRPSYLILESEQRVKNQDIRMRVFKVLCLAVKHHGHAFGAQTSIVQNLSYFEHLAEPMAEFLQILSEQFDYPQLTDEILKEISNKEFNDNDTKGPKSISTFITRLSELAPRLVGKQIILLIKLLDSESFPLRQSIIEVCGNLITDLTKQDERSADHQKQLDGFFDILEERFLDLSPYVRARTIQVVNKLCDLPFKFPQRRKKITEYATRSLEDKSSLVRRQAVKLLSTLVLTHPFGQLHGGLLAYKDWKARLESVEAELEALRPPEIAEKPSAADETQDDNLFDEETKMDIDAPEGEGKEGEGEDGENKEESAEPEPLPANNSEELIRNLKLTKTYYNDAITFIEQIQKASTLVCQLLQSKTAAEVIGAMDFFCTIDAFRVETARVGTRRMLRLIWTKSNNDEGKGIRMHLIECYRRLFFEAPEDFTPSEAATFVARNMISLTFGTTPAELTSLEQLLCTMMKEGMVSDLVVQKLWHVYGITRQQISKTQRRGAIIVLGMLALAEPEIVVREMETIMRIGLGSYGKQDLALARYSCVALKYMSPAVSRSSENTTTMAKLPNDHAVLAKLSQLLEIPTSSKEWLGVAEQAISAIYALAKHPDVLCTEIIRRKTKVVFAKPSAGEVTDEPMQEDAPEDPSSDVEMSDAPGPEDEEEDARAATPVPKASPKPPQTLSQISKTVELSQLLFIVGHVAIKQIVHLELIEMEFKRRKAAADKAKQAANENGTASKDTAEQDELDLIGGTTEDDFAEAMAHVREKELLYGEKSLLRQFGPLVTEICSSNMVYRNRDLQAAATLCMAKLMCVSSEFCETNLPLLITIMERSDDPITRSNVVISLGDMAVCFNHLIDENTDFLYRRLSDPDASVKRTCLMTLTFLILAGQVKVKGQLGEMAKCLEDSDKRISDLTRMFFTELATKDNAVYNHFVDMFSLLTSEQNLDEEAFKRIIKFLASFIEKDKHSKQLADKLAARLQRCENERQWNDVAYALSLLQHKNEDIKQTIDAGFRLVQATGA</sequence>
<evidence type="ECO:0000259" key="12">
    <source>
        <dbReference type="Pfam" id="PF12717"/>
    </source>
</evidence>
<keyword evidence="5 10" id="KW-0132">Cell division</keyword>
<feature type="domain" description="Condensin complex subunit 1 N-terminal" evidence="13">
    <location>
        <begin position="88"/>
        <end position="250"/>
    </location>
</feature>
<dbReference type="GO" id="GO:0010032">
    <property type="term" value="P:meiotic chromosome condensation"/>
    <property type="evidence" value="ECO:0007669"/>
    <property type="project" value="TreeGrafter"/>
</dbReference>
<keyword evidence="6 10" id="KW-0498">Mitosis</keyword>
<dbReference type="GO" id="GO:0000779">
    <property type="term" value="C:condensed chromosome, centromeric region"/>
    <property type="evidence" value="ECO:0007669"/>
    <property type="project" value="TreeGrafter"/>
</dbReference>
<dbReference type="AlphaFoldDB" id="A0A3N4I4Z0"/>
<dbReference type="PANTHER" id="PTHR14222">
    <property type="entry name" value="CONDENSIN"/>
    <property type="match status" value="1"/>
</dbReference>
<protein>
    <recommendedName>
        <fullName evidence="10">Condensin complex subunit 1</fullName>
    </recommendedName>
</protein>
<reference evidence="14 15" key="1">
    <citation type="journal article" date="2018" name="Nat. Ecol. Evol.">
        <title>Pezizomycetes genomes reveal the molecular basis of ectomycorrhizal truffle lifestyle.</title>
        <authorList>
            <person name="Murat C."/>
            <person name="Payen T."/>
            <person name="Noel B."/>
            <person name="Kuo A."/>
            <person name="Morin E."/>
            <person name="Chen J."/>
            <person name="Kohler A."/>
            <person name="Krizsan K."/>
            <person name="Balestrini R."/>
            <person name="Da Silva C."/>
            <person name="Montanini B."/>
            <person name="Hainaut M."/>
            <person name="Levati E."/>
            <person name="Barry K.W."/>
            <person name="Belfiori B."/>
            <person name="Cichocki N."/>
            <person name="Clum A."/>
            <person name="Dockter R.B."/>
            <person name="Fauchery L."/>
            <person name="Guy J."/>
            <person name="Iotti M."/>
            <person name="Le Tacon F."/>
            <person name="Lindquist E.A."/>
            <person name="Lipzen A."/>
            <person name="Malagnac F."/>
            <person name="Mello A."/>
            <person name="Molinier V."/>
            <person name="Miyauchi S."/>
            <person name="Poulain J."/>
            <person name="Riccioni C."/>
            <person name="Rubini A."/>
            <person name="Sitrit Y."/>
            <person name="Splivallo R."/>
            <person name="Traeger S."/>
            <person name="Wang M."/>
            <person name="Zifcakova L."/>
            <person name="Wipf D."/>
            <person name="Zambonelli A."/>
            <person name="Paolocci F."/>
            <person name="Nowrousian M."/>
            <person name="Ottonello S."/>
            <person name="Baldrian P."/>
            <person name="Spatafora J.W."/>
            <person name="Henrissat B."/>
            <person name="Nagy L.G."/>
            <person name="Aury J.M."/>
            <person name="Wincker P."/>
            <person name="Grigoriev I.V."/>
            <person name="Bonfante P."/>
            <person name="Martin F.M."/>
        </authorList>
    </citation>
    <scope>NUCLEOTIDE SEQUENCE [LARGE SCALE GENOMIC DNA]</scope>
    <source>
        <strain evidence="14 15">RN42</strain>
    </source>
</reference>
<feature type="compositionally biased region" description="Acidic residues" evidence="11">
    <location>
        <begin position="834"/>
        <end position="865"/>
    </location>
</feature>
<dbReference type="InterPro" id="IPR011989">
    <property type="entry name" value="ARM-like"/>
</dbReference>
<name>A0A3N4I4Z0_ASCIM</name>
<feature type="compositionally biased region" description="Basic and acidic residues" evidence="11">
    <location>
        <begin position="473"/>
        <end position="483"/>
    </location>
</feature>
<keyword evidence="15" id="KW-1185">Reference proteome</keyword>
<keyword evidence="7 10" id="KW-0226">DNA condensation</keyword>
<feature type="compositionally biased region" description="Basic and acidic residues" evidence="11">
    <location>
        <begin position="495"/>
        <end position="511"/>
    </location>
</feature>
<feature type="region of interest" description="Disordered" evidence="11">
    <location>
        <begin position="829"/>
        <end position="883"/>
    </location>
</feature>
<dbReference type="GO" id="GO:0005634">
    <property type="term" value="C:nucleus"/>
    <property type="evidence" value="ECO:0007669"/>
    <property type="project" value="UniProtKB-SubCell"/>
</dbReference>
<dbReference type="InterPro" id="IPR007673">
    <property type="entry name" value="Condensin_cplx_su1"/>
</dbReference>
<comment type="similarity">
    <text evidence="3 10">Belongs to the CND1 (condensin subunit 1) family.</text>
</comment>
<dbReference type="InterPro" id="IPR032682">
    <property type="entry name" value="Cnd1_C"/>
</dbReference>
<dbReference type="Pfam" id="PF12717">
    <property type="entry name" value="Cnd1"/>
    <property type="match status" value="1"/>
</dbReference>
<feature type="region of interest" description="Disordered" evidence="11">
    <location>
        <begin position="473"/>
        <end position="533"/>
    </location>
</feature>
<evidence type="ECO:0000313" key="14">
    <source>
        <dbReference type="EMBL" id="RPA79150.1"/>
    </source>
</evidence>
<evidence type="ECO:0000256" key="2">
    <source>
        <dbReference type="ARBA" id="ARBA00004286"/>
    </source>
</evidence>
<evidence type="ECO:0000256" key="10">
    <source>
        <dbReference type="PIRNR" id="PIRNR017127"/>
    </source>
</evidence>
<keyword evidence="9 10" id="KW-0131">Cell cycle</keyword>
<evidence type="ECO:0000256" key="9">
    <source>
        <dbReference type="ARBA" id="ARBA00023306"/>
    </source>
</evidence>
<dbReference type="InterPro" id="IPR026971">
    <property type="entry name" value="CND1/NCAPD3"/>
</dbReference>
<feature type="domain" description="Condensin complex subunit 1 C-terminal" evidence="12">
    <location>
        <begin position="1038"/>
        <end position="1197"/>
    </location>
</feature>
<dbReference type="OrthoDB" id="436262at2759"/>
<dbReference type="GO" id="GO:0000796">
    <property type="term" value="C:condensin complex"/>
    <property type="evidence" value="ECO:0007669"/>
    <property type="project" value="TreeGrafter"/>
</dbReference>
<evidence type="ECO:0000313" key="15">
    <source>
        <dbReference type="Proteomes" id="UP000275078"/>
    </source>
</evidence>
<dbReference type="GO" id="GO:0007076">
    <property type="term" value="P:mitotic chromosome condensation"/>
    <property type="evidence" value="ECO:0007669"/>
    <property type="project" value="InterPro"/>
</dbReference>
<evidence type="ECO:0000256" key="4">
    <source>
        <dbReference type="ARBA" id="ARBA00022454"/>
    </source>
</evidence>
<keyword evidence="4" id="KW-0158">Chromosome</keyword>
<dbReference type="GO" id="GO:0051301">
    <property type="term" value="P:cell division"/>
    <property type="evidence" value="ECO:0007669"/>
    <property type="project" value="UniProtKB-KW"/>
</dbReference>
<organism evidence="14 15">
    <name type="scientific">Ascobolus immersus RN42</name>
    <dbReference type="NCBI Taxonomy" id="1160509"/>
    <lineage>
        <taxon>Eukaryota</taxon>
        <taxon>Fungi</taxon>
        <taxon>Dikarya</taxon>
        <taxon>Ascomycota</taxon>
        <taxon>Pezizomycotina</taxon>
        <taxon>Pezizomycetes</taxon>
        <taxon>Pezizales</taxon>
        <taxon>Ascobolaceae</taxon>
        <taxon>Ascobolus</taxon>
    </lineage>
</organism>
<comment type="subcellular location">
    <subcellularLocation>
        <location evidence="2">Chromosome</location>
    </subcellularLocation>
    <subcellularLocation>
        <location evidence="1">Nucleus</location>
    </subcellularLocation>
</comment>
<evidence type="ECO:0000256" key="8">
    <source>
        <dbReference type="ARBA" id="ARBA00023242"/>
    </source>
</evidence>
<evidence type="ECO:0000256" key="11">
    <source>
        <dbReference type="SAM" id="MobiDB-lite"/>
    </source>
</evidence>
<dbReference type="PIRSF" id="PIRSF017127">
    <property type="entry name" value="Condensin_D2"/>
    <property type="match status" value="1"/>
</dbReference>
<evidence type="ECO:0000259" key="13">
    <source>
        <dbReference type="Pfam" id="PF12922"/>
    </source>
</evidence>
<dbReference type="EMBL" id="ML119702">
    <property type="protein sequence ID" value="RPA79150.1"/>
    <property type="molecule type" value="Genomic_DNA"/>
</dbReference>
<gene>
    <name evidence="14" type="ORF">BJ508DRAFT_416090</name>
</gene>
<evidence type="ECO:0000256" key="6">
    <source>
        <dbReference type="ARBA" id="ARBA00022776"/>
    </source>
</evidence>
<keyword evidence="8" id="KW-0539">Nucleus</keyword>
<comment type="function">
    <text evidence="10">Regulatory subunit of the condensin complex, a complex required for conversion of interphase chromatin into mitotic-like condense chromosomes. The condensin complex probably introduces positive supercoils into relaxed DNA in the presence of type I topoisomerases and converts nicked DNA into positive knotted forms in the presence of type II topoisomerases.</text>
</comment>
<dbReference type="PANTHER" id="PTHR14222:SF2">
    <property type="entry name" value="CONDENSIN COMPLEX SUBUNIT 1"/>
    <property type="match status" value="1"/>
</dbReference>
<evidence type="ECO:0000256" key="1">
    <source>
        <dbReference type="ARBA" id="ARBA00004123"/>
    </source>
</evidence>